<dbReference type="OrthoDB" id="341449at2759"/>
<proteinExistence type="predicted"/>
<keyword evidence="3" id="KW-1185">Reference proteome</keyword>
<accession>A0A1J4MF28</accession>
<feature type="chain" id="PRO_5012204678" evidence="1">
    <location>
        <begin position="16"/>
        <end position="227"/>
    </location>
</feature>
<gene>
    <name evidence="2" type="ORF">cand_033330</name>
</gene>
<name>A0A1J4MF28_9CRYT</name>
<evidence type="ECO:0000313" key="3">
    <source>
        <dbReference type="Proteomes" id="UP000186804"/>
    </source>
</evidence>
<keyword evidence="1" id="KW-0732">Signal</keyword>
<dbReference type="RefSeq" id="XP_067066810.1">
    <property type="nucleotide sequence ID" value="XM_067213559.1"/>
</dbReference>
<dbReference type="AlphaFoldDB" id="A0A1J4MF28"/>
<dbReference type="EMBL" id="LRBS01000121">
    <property type="protein sequence ID" value="OII71620.1"/>
    <property type="molecule type" value="Genomic_DNA"/>
</dbReference>
<evidence type="ECO:0000256" key="1">
    <source>
        <dbReference type="SAM" id="SignalP"/>
    </source>
</evidence>
<dbReference type="VEuPathDB" id="CryptoDB:cand_033330"/>
<feature type="signal peptide" evidence="1">
    <location>
        <begin position="1"/>
        <end position="15"/>
    </location>
</feature>
<evidence type="ECO:0000313" key="2">
    <source>
        <dbReference type="EMBL" id="OII71620.1"/>
    </source>
</evidence>
<reference evidence="2 3" key="1">
    <citation type="submission" date="2016-10" db="EMBL/GenBank/DDBJ databases">
        <title>Reductive evolution of mitochondrial metabolism and differential evolution of invasion-related proteins in Cryptosporidium.</title>
        <authorList>
            <person name="Liu S."/>
            <person name="Roellig D.M."/>
            <person name="Guo Y."/>
            <person name="Li N."/>
            <person name="Frace M.A."/>
            <person name="Tang K."/>
            <person name="Zhang L."/>
            <person name="Feng Y."/>
            <person name="Xiao L."/>
        </authorList>
    </citation>
    <scope>NUCLEOTIDE SEQUENCE [LARGE SCALE GENOMIC DNA]</scope>
    <source>
        <strain evidence="2">30847</strain>
    </source>
</reference>
<sequence length="227" mass="26052">MYHILILILLIEIKANEYYNLRGQLILSNESPSNQVLLKPVEFNNVTDSLKVLPFEYYGYITRLSYSNLNPSIISKRIQELYPFLIEKKCGKFHCVLIYNPDLYPILNTADLAWLLSYSTISSYVSPELLQFSFGLPQVLYFGISLAQYEIIELPVRTISNGTIFGQLVSNVNSKDKDKDIDILLSLCDGVLQYIWPNVAIPVIPFMLVARIQCNIRINNSNKYIIN</sequence>
<dbReference type="Proteomes" id="UP000186804">
    <property type="component" value="Unassembled WGS sequence"/>
</dbReference>
<protein>
    <submittedName>
        <fullName evidence="2">Uncharacterized protein</fullName>
    </submittedName>
</protein>
<organism evidence="2 3">
    <name type="scientific">Cryptosporidium andersoni</name>
    <dbReference type="NCBI Taxonomy" id="117008"/>
    <lineage>
        <taxon>Eukaryota</taxon>
        <taxon>Sar</taxon>
        <taxon>Alveolata</taxon>
        <taxon>Apicomplexa</taxon>
        <taxon>Conoidasida</taxon>
        <taxon>Coccidia</taxon>
        <taxon>Eucoccidiorida</taxon>
        <taxon>Eimeriorina</taxon>
        <taxon>Cryptosporidiidae</taxon>
        <taxon>Cryptosporidium</taxon>
    </lineage>
</organism>
<dbReference type="GeneID" id="92367517"/>
<comment type="caution">
    <text evidence="2">The sequence shown here is derived from an EMBL/GenBank/DDBJ whole genome shotgun (WGS) entry which is preliminary data.</text>
</comment>